<dbReference type="KEGG" id="sedi:EBB79_23370"/>
<dbReference type="AlphaFoldDB" id="A0A3T0NA70"/>
<name>A0A3T0NA70_9RHOB</name>
<protein>
    <recommendedName>
        <fullName evidence="3">LysR substrate-binding domain-containing protein</fullName>
    </recommendedName>
</protein>
<reference evidence="1 2" key="1">
    <citation type="submission" date="2018-10" db="EMBL/GenBank/DDBJ databases">
        <title>Parasedimentitalea marina sp. nov., a psychrophilic bacterium isolated from deep seawater of the New Britain Trench.</title>
        <authorList>
            <person name="Cao J."/>
        </authorList>
    </citation>
    <scope>NUCLEOTIDE SEQUENCE [LARGE SCALE GENOMIC DNA]</scope>
    <source>
        <strain evidence="1 2">W43</strain>
        <plasmid evidence="1 2">pW43B</plasmid>
    </source>
</reference>
<dbReference type="EMBL" id="CP033221">
    <property type="protein sequence ID" value="AZV80879.1"/>
    <property type="molecule type" value="Genomic_DNA"/>
</dbReference>
<dbReference type="Proteomes" id="UP000283063">
    <property type="component" value="Plasmid pW43B"/>
</dbReference>
<evidence type="ECO:0000313" key="2">
    <source>
        <dbReference type="Proteomes" id="UP000283063"/>
    </source>
</evidence>
<evidence type="ECO:0000313" key="1">
    <source>
        <dbReference type="EMBL" id="AZV80879.1"/>
    </source>
</evidence>
<keyword evidence="1" id="KW-0614">Plasmid</keyword>
<evidence type="ECO:0008006" key="3">
    <source>
        <dbReference type="Google" id="ProtNLM"/>
    </source>
</evidence>
<sequence>MFDQAKVPITIRAETRTQVAAVEIVAQGVGRSVVSKDVMQHVDENAVATVSLAADLILPIRMVTAAAEASAPTVELLCQQLRSV</sequence>
<accession>A0A3T0NA70</accession>
<geneLocation type="plasmid" evidence="1 2">
    <name>pW43B</name>
</geneLocation>
<dbReference type="RefSeq" id="WP_127751379.1">
    <property type="nucleotide sequence ID" value="NZ_CP033221.1"/>
</dbReference>
<gene>
    <name evidence="1" type="ORF">EBB79_23370</name>
</gene>
<organism evidence="1 2">
    <name type="scientific">Parasedimentitalea marina</name>
    <dbReference type="NCBI Taxonomy" id="2483033"/>
    <lineage>
        <taxon>Bacteria</taxon>
        <taxon>Pseudomonadati</taxon>
        <taxon>Pseudomonadota</taxon>
        <taxon>Alphaproteobacteria</taxon>
        <taxon>Rhodobacterales</taxon>
        <taxon>Paracoccaceae</taxon>
        <taxon>Parasedimentitalea</taxon>
    </lineage>
</organism>
<proteinExistence type="predicted"/>
<keyword evidence="2" id="KW-1185">Reference proteome</keyword>